<keyword evidence="8" id="KW-1185">Reference proteome</keyword>
<dbReference type="PRINTS" id="PR00455">
    <property type="entry name" value="HTHTETR"/>
</dbReference>
<organism evidence="7 8">
    <name type="scientific">Promicromonospora vindobonensis</name>
    <dbReference type="NCBI Taxonomy" id="195748"/>
    <lineage>
        <taxon>Bacteria</taxon>
        <taxon>Bacillati</taxon>
        <taxon>Actinomycetota</taxon>
        <taxon>Actinomycetes</taxon>
        <taxon>Micrococcales</taxon>
        <taxon>Promicromonosporaceae</taxon>
        <taxon>Promicromonospora</taxon>
    </lineage>
</organism>
<proteinExistence type="predicted"/>
<evidence type="ECO:0000313" key="7">
    <source>
        <dbReference type="EMBL" id="MFD2795636.1"/>
    </source>
</evidence>
<evidence type="ECO:0000256" key="2">
    <source>
        <dbReference type="ARBA" id="ARBA00023125"/>
    </source>
</evidence>
<evidence type="ECO:0000256" key="3">
    <source>
        <dbReference type="ARBA" id="ARBA00023163"/>
    </source>
</evidence>
<feature type="domain" description="HTH tetR-type" evidence="6">
    <location>
        <begin position="14"/>
        <end position="73"/>
    </location>
</feature>
<protein>
    <submittedName>
        <fullName evidence="7">TetR/AcrR family transcriptional regulator</fullName>
    </submittedName>
</protein>
<dbReference type="PROSITE" id="PS50977">
    <property type="entry name" value="HTH_TETR_2"/>
    <property type="match status" value="1"/>
</dbReference>
<keyword evidence="3" id="KW-0804">Transcription</keyword>
<feature type="DNA-binding region" description="H-T-H motif" evidence="4">
    <location>
        <begin position="36"/>
        <end position="55"/>
    </location>
</feature>
<accession>A0ABW5VX89</accession>
<evidence type="ECO:0000256" key="5">
    <source>
        <dbReference type="SAM" id="MobiDB-lite"/>
    </source>
</evidence>
<name>A0ABW5VX89_9MICO</name>
<reference evidence="8" key="1">
    <citation type="journal article" date="2019" name="Int. J. Syst. Evol. Microbiol.">
        <title>The Global Catalogue of Microorganisms (GCM) 10K type strain sequencing project: providing services to taxonomists for standard genome sequencing and annotation.</title>
        <authorList>
            <consortium name="The Broad Institute Genomics Platform"/>
            <consortium name="The Broad Institute Genome Sequencing Center for Infectious Disease"/>
            <person name="Wu L."/>
            <person name="Ma J."/>
        </authorList>
    </citation>
    <scope>NUCLEOTIDE SEQUENCE [LARGE SCALE GENOMIC DNA]</scope>
    <source>
        <strain evidence="8">CCM 7044</strain>
    </source>
</reference>
<keyword evidence="1" id="KW-0805">Transcription regulation</keyword>
<evidence type="ECO:0000256" key="4">
    <source>
        <dbReference type="PROSITE-ProRule" id="PRU00335"/>
    </source>
</evidence>
<dbReference type="EMBL" id="JBHUOG010000002">
    <property type="protein sequence ID" value="MFD2795636.1"/>
    <property type="molecule type" value="Genomic_DNA"/>
</dbReference>
<feature type="region of interest" description="Disordered" evidence="5">
    <location>
        <begin position="233"/>
        <end position="271"/>
    </location>
</feature>
<dbReference type="PANTHER" id="PTHR30055">
    <property type="entry name" value="HTH-TYPE TRANSCRIPTIONAL REGULATOR RUTR"/>
    <property type="match status" value="1"/>
</dbReference>
<dbReference type="InterPro" id="IPR050109">
    <property type="entry name" value="HTH-type_TetR-like_transc_reg"/>
</dbReference>
<evidence type="ECO:0000256" key="1">
    <source>
        <dbReference type="ARBA" id="ARBA00023015"/>
    </source>
</evidence>
<dbReference type="SUPFAM" id="SSF46689">
    <property type="entry name" value="Homeodomain-like"/>
    <property type="match status" value="1"/>
</dbReference>
<dbReference type="InterPro" id="IPR009057">
    <property type="entry name" value="Homeodomain-like_sf"/>
</dbReference>
<dbReference type="RefSeq" id="WP_377185905.1">
    <property type="nucleotide sequence ID" value="NZ_JBHUOG010000002.1"/>
</dbReference>
<dbReference type="Gene3D" id="1.10.357.10">
    <property type="entry name" value="Tetracycline Repressor, domain 2"/>
    <property type="match status" value="1"/>
</dbReference>
<feature type="compositionally biased region" description="Pro residues" evidence="5">
    <location>
        <begin position="128"/>
        <end position="143"/>
    </location>
</feature>
<feature type="compositionally biased region" description="Low complexity" evidence="5">
    <location>
        <begin position="235"/>
        <end position="262"/>
    </location>
</feature>
<dbReference type="Proteomes" id="UP001597479">
    <property type="component" value="Unassembled WGS sequence"/>
</dbReference>
<dbReference type="InterPro" id="IPR001647">
    <property type="entry name" value="HTH_TetR"/>
</dbReference>
<feature type="region of interest" description="Disordered" evidence="5">
    <location>
        <begin position="121"/>
        <end position="151"/>
    </location>
</feature>
<dbReference type="PANTHER" id="PTHR30055:SF234">
    <property type="entry name" value="HTH-TYPE TRANSCRIPTIONAL REGULATOR BETI"/>
    <property type="match status" value="1"/>
</dbReference>
<gene>
    <name evidence="7" type="ORF">ACFS27_18900</name>
</gene>
<evidence type="ECO:0000259" key="6">
    <source>
        <dbReference type="PROSITE" id="PS50977"/>
    </source>
</evidence>
<sequence length="271" mass="28184">MDNGRRRASPMTPDERRAAIAAAVMPLVAERGVDVTSRELAEAAGVAEGTLFRAFGDKTALVGAVAVEGLSRAGRPEETLAELTGIDPALPLERRLELVIELSRHRMTEVMRWMSVLRRMAPSQGTPSSPPVVPGVSPGPPGTVPGAGGAADQHERMHSYRRMFLDQRARQHEATVEGITAVLTPDLHRLRVPVEVAISLIESAITGAHARIDHLQPEVPADVLADALVNGLAGSGKKAGSAGPDPATSSSAAPGSPVSGSPAPSPEGNSL</sequence>
<keyword evidence="2 4" id="KW-0238">DNA-binding</keyword>
<comment type="caution">
    <text evidence="7">The sequence shown here is derived from an EMBL/GenBank/DDBJ whole genome shotgun (WGS) entry which is preliminary data.</text>
</comment>
<evidence type="ECO:0000313" key="8">
    <source>
        <dbReference type="Proteomes" id="UP001597479"/>
    </source>
</evidence>
<dbReference type="Pfam" id="PF00440">
    <property type="entry name" value="TetR_N"/>
    <property type="match status" value="1"/>
</dbReference>